<keyword evidence="3" id="KW-0372">Hormone</keyword>
<evidence type="ECO:0000256" key="1">
    <source>
        <dbReference type="ARBA" id="ARBA00008693"/>
    </source>
</evidence>
<keyword evidence="6" id="KW-1185">Reference proteome</keyword>
<name>A0A7E6FPA6_9MOLL</name>
<reference evidence="7" key="1">
    <citation type="submission" date="2025-08" db="UniProtKB">
        <authorList>
            <consortium name="RefSeq"/>
        </authorList>
    </citation>
    <scope>IDENTIFICATION</scope>
</reference>
<evidence type="ECO:0000256" key="4">
    <source>
        <dbReference type="ARBA" id="ARBA00023157"/>
    </source>
</evidence>
<gene>
    <name evidence="7" type="primary">LOC118767948</name>
</gene>
<evidence type="ECO:0000313" key="6">
    <source>
        <dbReference type="Proteomes" id="UP000515154"/>
    </source>
</evidence>
<dbReference type="RefSeq" id="XP_036369325.1">
    <property type="nucleotide sequence ID" value="XM_036513432.1"/>
</dbReference>
<dbReference type="AlphaFoldDB" id="A0A7E6FPA6"/>
<evidence type="ECO:0000256" key="5">
    <source>
        <dbReference type="SAM" id="SignalP"/>
    </source>
</evidence>
<dbReference type="GO" id="GO:0006874">
    <property type="term" value="P:intracellular calcium ion homeostasis"/>
    <property type="evidence" value="ECO:0007669"/>
    <property type="project" value="TreeGrafter"/>
</dbReference>
<comment type="subunit">
    <text evidence="2">Homodimer; disulfide-linked.</text>
</comment>
<dbReference type="Proteomes" id="UP000515154">
    <property type="component" value="Linkage group LG25"/>
</dbReference>
<feature type="signal peptide" evidence="5">
    <location>
        <begin position="1"/>
        <end position="18"/>
    </location>
</feature>
<dbReference type="GO" id="GO:0005615">
    <property type="term" value="C:extracellular space"/>
    <property type="evidence" value="ECO:0007669"/>
    <property type="project" value="TreeGrafter"/>
</dbReference>
<sequence length="228" mass="26819">MLKLFSIILLQWALTCQGFYFRTELDWEAEEKPQADVTKECLQYSKDLDCRFYDCLNQRFPCGEKVQKNKSRAHCLKTKENSVPVAEVGNIWINSIIRCFIDDLTKVYQRPSLDCKNANKIVVKIQRKCYTDNDFCNVGWDHRKKMWQLFSEPIKTSKTHYYKMMWDNLRDISSKCKNTSAEKLEEWIKGQFNDDKGSLHNVPSYWGSPETVLTDVSTVTITKCFAFK</sequence>
<feature type="chain" id="PRO_5028969316" evidence="5">
    <location>
        <begin position="19"/>
        <end position="228"/>
    </location>
</feature>
<accession>A0A7E6FPA6</accession>
<comment type="similarity">
    <text evidence="1">Belongs to the stanniocalcin family.</text>
</comment>
<proteinExistence type="inferred from homology"/>
<organism evidence="6 7">
    <name type="scientific">Octopus sinensis</name>
    <name type="common">East Asian common octopus</name>
    <dbReference type="NCBI Taxonomy" id="2607531"/>
    <lineage>
        <taxon>Eukaryota</taxon>
        <taxon>Metazoa</taxon>
        <taxon>Spiralia</taxon>
        <taxon>Lophotrochozoa</taxon>
        <taxon>Mollusca</taxon>
        <taxon>Cephalopoda</taxon>
        <taxon>Coleoidea</taxon>
        <taxon>Octopodiformes</taxon>
        <taxon>Octopoda</taxon>
        <taxon>Incirrata</taxon>
        <taxon>Octopodidae</taxon>
        <taxon>Octopus</taxon>
    </lineage>
</organism>
<evidence type="ECO:0000256" key="2">
    <source>
        <dbReference type="ARBA" id="ARBA00011748"/>
    </source>
</evidence>
<dbReference type="InterPro" id="IPR004978">
    <property type="entry name" value="Stanniocalcin"/>
</dbReference>
<dbReference type="PANTHER" id="PTHR11245">
    <property type="entry name" value="STANNIOCALCIN"/>
    <property type="match status" value="1"/>
</dbReference>
<protein>
    <submittedName>
        <fullName evidence="7">Uncharacterized protein LOC118767948</fullName>
    </submittedName>
</protein>
<keyword evidence="4" id="KW-1015">Disulfide bond</keyword>
<dbReference type="Pfam" id="PF03298">
    <property type="entry name" value="Stanniocalcin"/>
    <property type="match status" value="1"/>
</dbReference>
<keyword evidence="5" id="KW-0732">Signal</keyword>
<evidence type="ECO:0000256" key="3">
    <source>
        <dbReference type="ARBA" id="ARBA00022702"/>
    </source>
</evidence>
<dbReference type="KEGG" id="osn:118767948"/>
<evidence type="ECO:0000313" key="7">
    <source>
        <dbReference type="RefSeq" id="XP_036369325.1"/>
    </source>
</evidence>
<dbReference type="PANTHER" id="PTHR11245:SF6">
    <property type="entry name" value="DUF19 DOMAIN-CONTAINING PROTEIN"/>
    <property type="match status" value="1"/>
</dbReference>
<dbReference type="GO" id="GO:0005179">
    <property type="term" value="F:hormone activity"/>
    <property type="evidence" value="ECO:0007669"/>
    <property type="project" value="UniProtKB-KW"/>
</dbReference>